<dbReference type="AlphaFoldDB" id="A0A2N9LL50"/>
<gene>
    <name evidence="3" type="ORF">SBA5_410004</name>
</gene>
<dbReference type="InterPro" id="IPR023393">
    <property type="entry name" value="START-like_dom_sf"/>
</dbReference>
<evidence type="ECO:0000259" key="2">
    <source>
        <dbReference type="Pfam" id="PF08327"/>
    </source>
</evidence>
<dbReference type="Proteomes" id="UP000239735">
    <property type="component" value="Unassembled WGS sequence"/>
</dbReference>
<dbReference type="InterPro" id="IPR013538">
    <property type="entry name" value="ASHA1/2-like_C"/>
</dbReference>
<feature type="domain" description="Activator of Hsp90 ATPase homologue 1/2-like C-terminal" evidence="2">
    <location>
        <begin position="50"/>
        <end position="143"/>
    </location>
</feature>
<accession>A0A2N9LL50</accession>
<sequence>MTTLTVPDIEGLTIKITQEIRVRASLDVTFAALLEQLGPGNEHPDGTPMPFKLEAWPGGRWFRDLGNGDGHYWATVQAIKRPTLLEFSGPLFMSYPVANNMQYRLSEQDGETVIKFCHAGFGLIQEDHKKGVAMGWNHIHEQVRTRAEGANAGAAAGT</sequence>
<evidence type="ECO:0000313" key="4">
    <source>
        <dbReference type="Proteomes" id="UP000239735"/>
    </source>
</evidence>
<comment type="similarity">
    <text evidence="1">Belongs to the AHA1 family.</text>
</comment>
<protein>
    <recommendedName>
        <fullName evidence="2">Activator of Hsp90 ATPase homologue 1/2-like C-terminal domain-containing protein</fullName>
    </recommendedName>
</protein>
<dbReference type="Pfam" id="PF08327">
    <property type="entry name" value="AHSA1"/>
    <property type="match status" value="1"/>
</dbReference>
<dbReference type="Gene3D" id="3.30.530.20">
    <property type="match status" value="1"/>
</dbReference>
<name>A0A2N9LL50_9BACT</name>
<evidence type="ECO:0000313" key="3">
    <source>
        <dbReference type="EMBL" id="SPE23962.1"/>
    </source>
</evidence>
<dbReference type="CDD" id="cd07814">
    <property type="entry name" value="SRPBCC_CalC_Aha1-like"/>
    <property type="match status" value="1"/>
</dbReference>
<reference evidence="4" key="1">
    <citation type="submission" date="2018-02" db="EMBL/GenBank/DDBJ databases">
        <authorList>
            <person name="Hausmann B."/>
        </authorList>
    </citation>
    <scope>NUCLEOTIDE SEQUENCE [LARGE SCALE GENOMIC DNA]</scope>
    <source>
        <strain evidence="4">Peat soil MAG SbA5</strain>
    </source>
</reference>
<organism evidence="3 4">
    <name type="scientific">Candidatus Sulfuritelmatomonas gaucii</name>
    <dbReference type="NCBI Taxonomy" id="2043161"/>
    <lineage>
        <taxon>Bacteria</taxon>
        <taxon>Pseudomonadati</taxon>
        <taxon>Acidobacteriota</taxon>
        <taxon>Terriglobia</taxon>
        <taxon>Terriglobales</taxon>
        <taxon>Acidobacteriaceae</taxon>
        <taxon>Candidatus Sulfuritelmatomonas</taxon>
    </lineage>
</organism>
<dbReference type="SUPFAM" id="SSF55961">
    <property type="entry name" value="Bet v1-like"/>
    <property type="match status" value="1"/>
</dbReference>
<dbReference type="OrthoDB" id="117240at2"/>
<dbReference type="EMBL" id="OKRB01000099">
    <property type="protein sequence ID" value="SPE23962.1"/>
    <property type="molecule type" value="Genomic_DNA"/>
</dbReference>
<evidence type="ECO:0000256" key="1">
    <source>
        <dbReference type="ARBA" id="ARBA00006817"/>
    </source>
</evidence>
<proteinExistence type="inferred from homology"/>